<proteinExistence type="predicted"/>
<organism evidence="1">
    <name type="scientific">viral metagenome</name>
    <dbReference type="NCBI Taxonomy" id="1070528"/>
    <lineage>
        <taxon>unclassified sequences</taxon>
        <taxon>metagenomes</taxon>
        <taxon>organismal metagenomes</taxon>
    </lineage>
</organism>
<evidence type="ECO:0000313" key="1">
    <source>
        <dbReference type="EMBL" id="QJA81335.1"/>
    </source>
</evidence>
<dbReference type="AlphaFoldDB" id="A0A6M3KIS3"/>
<sequence length="120" mass="14268">MKFDVPKEILDYMEITEQKYQECKIKRVSRFSPEWGVWSREMNLNTKNEIGVAYKYLFIYWILKSELLELHFKSKYGKQGKKKKLSNEAKDIRKIIELGEGPDLVDDDIKKRLLKGVVHA</sequence>
<accession>A0A6M3KIS3</accession>
<protein>
    <submittedName>
        <fullName evidence="1">Uncharacterized protein</fullName>
    </submittedName>
</protein>
<gene>
    <name evidence="1" type="ORF">MM415A00555_0026</name>
</gene>
<reference evidence="1" key="1">
    <citation type="submission" date="2020-03" db="EMBL/GenBank/DDBJ databases">
        <title>The deep terrestrial virosphere.</title>
        <authorList>
            <person name="Holmfeldt K."/>
            <person name="Nilsson E."/>
            <person name="Simone D."/>
            <person name="Lopez-Fernandez M."/>
            <person name="Wu X."/>
            <person name="de Brujin I."/>
            <person name="Lundin D."/>
            <person name="Andersson A."/>
            <person name="Bertilsson S."/>
            <person name="Dopson M."/>
        </authorList>
    </citation>
    <scope>NUCLEOTIDE SEQUENCE</scope>
    <source>
        <strain evidence="1">MM415A00555</strain>
    </source>
</reference>
<name>A0A6M3KIS3_9ZZZZ</name>
<dbReference type="EMBL" id="MT142455">
    <property type="protein sequence ID" value="QJA81335.1"/>
    <property type="molecule type" value="Genomic_DNA"/>
</dbReference>